<dbReference type="AlphaFoldDB" id="A0A1G1T8S2"/>
<reference evidence="1 2" key="1">
    <citation type="submission" date="2016-08" db="EMBL/GenBank/DDBJ databases">
        <title>Hymenobacter coccineus sp. nov., Hymenobacter lapidarius sp. nov. and Hymenobacter glacialis sp. nov., isolated from Antarctic soil.</title>
        <authorList>
            <person name="Sedlacek I."/>
            <person name="Kralova S."/>
            <person name="Kyrova K."/>
            <person name="Maslanova I."/>
            <person name="Stankova E."/>
            <person name="Vrbovska V."/>
            <person name="Nemec M."/>
            <person name="Bartak M."/>
            <person name="Svec P."/>
            <person name="Busse H.-J."/>
            <person name="Pantucek R."/>
        </authorList>
    </citation>
    <scope>NUCLEOTIDE SEQUENCE [LARGE SCALE GENOMIC DNA]</scope>
    <source>
        <strain evidence="1 2">CCM 8643</strain>
    </source>
</reference>
<protein>
    <recommendedName>
        <fullName evidence="3">Outer membrane protein beta-barrel domain-containing protein</fullName>
    </recommendedName>
</protein>
<dbReference type="OrthoDB" id="658990at2"/>
<gene>
    <name evidence="1" type="ORF">BEN47_11350</name>
</gene>
<sequence length="156" mass="16187">MLNLGIGVGSGNNYRNKQTGGTSSVSPAVNLSYERGLLPIGPGVLGAGAFIGYQGASYNLSGGERWKYTDVLLAVRGAFHYPVLPEFDAYAGLGVGLRYSRAAYEGSTSAPGAGSGAKLAPGIFVGGRYYLLSNLGVFAELGYDQTYLKVGLTGKF</sequence>
<evidence type="ECO:0000313" key="2">
    <source>
        <dbReference type="Proteomes" id="UP000176294"/>
    </source>
</evidence>
<dbReference type="EMBL" id="MDZB01000091">
    <property type="protein sequence ID" value="OGX87255.1"/>
    <property type="molecule type" value="Genomic_DNA"/>
</dbReference>
<dbReference type="STRING" id="1908237.BEN47_11350"/>
<evidence type="ECO:0008006" key="3">
    <source>
        <dbReference type="Google" id="ProtNLM"/>
    </source>
</evidence>
<evidence type="ECO:0000313" key="1">
    <source>
        <dbReference type="EMBL" id="OGX87255.1"/>
    </source>
</evidence>
<dbReference type="Proteomes" id="UP000176294">
    <property type="component" value="Unassembled WGS sequence"/>
</dbReference>
<name>A0A1G1T8S2_9BACT</name>
<proteinExistence type="predicted"/>
<keyword evidence="2" id="KW-1185">Reference proteome</keyword>
<dbReference type="SUPFAM" id="SSF56925">
    <property type="entry name" value="OMPA-like"/>
    <property type="match status" value="1"/>
</dbReference>
<comment type="caution">
    <text evidence="1">The sequence shown here is derived from an EMBL/GenBank/DDBJ whole genome shotgun (WGS) entry which is preliminary data.</text>
</comment>
<dbReference type="InterPro" id="IPR011250">
    <property type="entry name" value="OMP/PagP_B-barrel"/>
</dbReference>
<accession>A0A1G1T8S2</accession>
<dbReference type="RefSeq" id="WP_070726352.1">
    <property type="nucleotide sequence ID" value="NZ_MDZB01000091.1"/>
</dbReference>
<organism evidence="1 2">
    <name type="scientific">Hymenobacter lapidarius</name>
    <dbReference type="NCBI Taxonomy" id="1908237"/>
    <lineage>
        <taxon>Bacteria</taxon>
        <taxon>Pseudomonadati</taxon>
        <taxon>Bacteroidota</taxon>
        <taxon>Cytophagia</taxon>
        <taxon>Cytophagales</taxon>
        <taxon>Hymenobacteraceae</taxon>
        <taxon>Hymenobacter</taxon>
    </lineage>
</organism>